<gene>
    <name evidence="2" type="ORF">PAB1625</name>
</gene>
<dbReference type="HOGENOM" id="CLU_1313169_0_0_2"/>
<keyword evidence="3" id="KW-1185">Reference proteome</keyword>
<sequence length="209" mass="23312">MMKMRKTLAVFLLLLGYFLAILTVYFLGYEFSIKPFALGIVGIIIALIIQFPLQLLVIFLRDKLNLGTLLVSIGLGFSAGFSQELVKYLFLHGKEVSTGIMFGLGIGFFEVLYAIPVVFYEEQLPEHMKKLVEKNSWLGAWERYFGTLFHIATSAILTYAGLGVLVLFMLLHGLVDSLAEMHNLGESKKALFLGEVLLSILSVLLILSL</sequence>
<dbReference type="PATRIC" id="fig|272844.11.peg.1179"/>
<feature type="transmembrane region" description="Helical" evidence="1">
    <location>
        <begin position="101"/>
        <end position="120"/>
    </location>
</feature>
<keyword evidence="1" id="KW-0812">Transmembrane</keyword>
<evidence type="ECO:0000313" key="3">
    <source>
        <dbReference type="Proteomes" id="UP000000810"/>
    </source>
</evidence>
<dbReference type="PIR" id="E75091">
    <property type="entry name" value="E75091"/>
</dbReference>
<feature type="transmembrane region" description="Helical" evidence="1">
    <location>
        <begin position="144"/>
        <end position="170"/>
    </location>
</feature>
<feature type="transmembrane region" description="Helical" evidence="1">
    <location>
        <begin position="190"/>
        <end position="207"/>
    </location>
</feature>
<evidence type="ECO:0000313" key="2">
    <source>
        <dbReference type="EMBL" id="CAB50034.1"/>
    </source>
</evidence>
<dbReference type="STRING" id="272844.PAB1625"/>
<protein>
    <recommendedName>
        <fullName evidence="4">YhfC family intramembrane metalloprotease</fullName>
    </recommendedName>
</protein>
<reference evidence="2 3" key="1">
    <citation type="journal article" date="2003" name="Mol. Microbiol.">
        <title>An integrated analysis of the genome of the hyperthermophilic archaeon Pyrococcus abyssi.</title>
        <authorList>
            <person name="Cohen G."/>
            <person name="Barbe V."/>
            <person name="Flament D."/>
            <person name="Galperin M."/>
            <person name="Heilig R."/>
            <person name="Ripp R."/>
            <person name="Lecompte O."/>
            <person name="Prieur D."/>
            <person name="Poch O."/>
            <person name="Quellerou J."/>
            <person name="Thierry J.C."/>
            <person name="Van der Oost J."/>
            <person name="Weissenbach J."/>
            <person name="Zivanovic Y."/>
            <person name="Forterre P."/>
        </authorList>
    </citation>
    <scope>NUCLEOTIDE SEQUENCE [LARGE SCALE GENOMIC DNA]</scope>
    <source>
        <strain evidence="3">GE5 / Orsay</strain>
    </source>
</reference>
<dbReference type="Proteomes" id="UP000000810">
    <property type="component" value="Chromosome"/>
</dbReference>
<name>Q9UZM3_PYRAB</name>
<dbReference type="eggNOG" id="arCOG05757">
    <property type="taxonomic scope" value="Archaea"/>
</dbReference>
<accession>Q9UZM3</accession>
<feature type="transmembrane region" description="Helical" evidence="1">
    <location>
        <begin position="36"/>
        <end position="57"/>
    </location>
</feature>
<keyword evidence="1" id="KW-0472">Membrane</keyword>
<dbReference type="PhylomeDB" id="Q9UZM3"/>
<evidence type="ECO:0000256" key="1">
    <source>
        <dbReference type="SAM" id="Phobius"/>
    </source>
</evidence>
<evidence type="ECO:0008006" key="4">
    <source>
        <dbReference type="Google" id="ProtNLM"/>
    </source>
</evidence>
<keyword evidence="1" id="KW-1133">Transmembrane helix</keyword>
<feature type="transmembrane region" description="Helical" evidence="1">
    <location>
        <begin position="64"/>
        <end position="81"/>
    </location>
</feature>
<dbReference type="KEGG" id="pab:PAB1625"/>
<dbReference type="EMBL" id="AJ248286">
    <property type="protein sequence ID" value="CAB50034.1"/>
    <property type="molecule type" value="Genomic_DNA"/>
</dbReference>
<organism evidence="2 3">
    <name type="scientific">Pyrococcus abyssi (strain GE5 / Orsay)</name>
    <dbReference type="NCBI Taxonomy" id="272844"/>
    <lineage>
        <taxon>Archaea</taxon>
        <taxon>Methanobacteriati</taxon>
        <taxon>Methanobacteriota</taxon>
        <taxon>Thermococci</taxon>
        <taxon>Thermococcales</taxon>
        <taxon>Thermococcaceae</taxon>
        <taxon>Pyrococcus</taxon>
    </lineage>
</organism>
<dbReference type="AlphaFoldDB" id="Q9UZM3"/>
<proteinExistence type="predicted"/>